<keyword evidence="8" id="KW-0238">DNA-binding</keyword>
<dbReference type="GO" id="GO:0006355">
    <property type="term" value="P:regulation of DNA-templated transcription"/>
    <property type="evidence" value="ECO:0007669"/>
    <property type="project" value="InterPro"/>
</dbReference>
<keyword evidence="10" id="KW-0804">Transcription</keyword>
<dbReference type="InterPro" id="IPR008917">
    <property type="entry name" value="TF_DNA-bd_sf"/>
</dbReference>
<dbReference type="Pfam" id="PF07562">
    <property type="entry name" value="NCD3G"/>
    <property type="match status" value="1"/>
</dbReference>
<evidence type="ECO:0000256" key="5">
    <source>
        <dbReference type="ARBA" id="ARBA00022989"/>
    </source>
</evidence>
<dbReference type="InterPro" id="IPR017979">
    <property type="entry name" value="GPCR_3_CS"/>
</dbReference>
<dbReference type="InterPro" id="IPR000337">
    <property type="entry name" value="GPCR_3"/>
</dbReference>
<comment type="function">
    <text evidence="14">G-protein coupled receptor for glutamate. Ligand binding causes a conformation change that triggers signaling via guanine nucleotide-binding proteins (G proteins) and modulates the activity of down-stream effectors.</text>
</comment>
<keyword evidence="17" id="KW-0732">Signal</keyword>
<protein>
    <recommendedName>
        <fullName evidence="18">G-protein coupled receptors family 3 profile domain-containing protein</fullName>
    </recommendedName>
</protein>
<comment type="similarity">
    <text evidence="2">Belongs to the G-protein coupled receptor 3 family.</text>
</comment>
<evidence type="ECO:0000256" key="6">
    <source>
        <dbReference type="ARBA" id="ARBA00023015"/>
    </source>
</evidence>
<organism evidence="19 20">
    <name type="scientific">Diploscapter pachys</name>
    <dbReference type="NCBI Taxonomy" id="2018661"/>
    <lineage>
        <taxon>Eukaryota</taxon>
        <taxon>Metazoa</taxon>
        <taxon>Ecdysozoa</taxon>
        <taxon>Nematoda</taxon>
        <taxon>Chromadorea</taxon>
        <taxon>Rhabditida</taxon>
        <taxon>Rhabditina</taxon>
        <taxon>Rhabditomorpha</taxon>
        <taxon>Rhabditoidea</taxon>
        <taxon>Rhabditidae</taxon>
        <taxon>Diploscapter</taxon>
    </lineage>
</organism>
<evidence type="ECO:0000256" key="4">
    <source>
        <dbReference type="ARBA" id="ARBA00022692"/>
    </source>
</evidence>
<gene>
    <name evidence="19" type="ORF">WR25_20781</name>
</gene>
<dbReference type="InterPro" id="IPR050726">
    <property type="entry name" value="mGluR"/>
</dbReference>
<dbReference type="Pfam" id="PF03131">
    <property type="entry name" value="bZIP_Maf"/>
    <property type="match status" value="1"/>
</dbReference>
<feature type="transmembrane region" description="Helical" evidence="16">
    <location>
        <begin position="690"/>
        <end position="713"/>
    </location>
</feature>
<dbReference type="InterPro" id="IPR011500">
    <property type="entry name" value="GPCR_3_9-Cys_dom"/>
</dbReference>
<dbReference type="InterPro" id="IPR038550">
    <property type="entry name" value="GPCR_3_9-Cys_sf"/>
</dbReference>
<keyword evidence="12" id="KW-0325">Glycoprotein</keyword>
<feature type="transmembrane region" description="Helical" evidence="16">
    <location>
        <begin position="775"/>
        <end position="797"/>
    </location>
</feature>
<evidence type="ECO:0000256" key="7">
    <source>
        <dbReference type="ARBA" id="ARBA00023040"/>
    </source>
</evidence>
<evidence type="ECO:0000256" key="15">
    <source>
        <dbReference type="SAM" id="MobiDB-lite"/>
    </source>
</evidence>
<dbReference type="PANTHER" id="PTHR24060">
    <property type="entry name" value="METABOTROPIC GLUTAMATE RECEPTOR"/>
    <property type="match status" value="1"/>
</dbReference>
<keyword evidence="7" id="KW-0297">G-protein coupled receptor</keyword>
<evidence type="ECO:0000313" key="20">
    <source>
        <dbReference type="Proteomes" id="UP000218231"/>
    </source>
</evidence>
<dbReference type="PRINTS" id="PR00248">
    <property type="entry name" value="GPCRMGR"/>
</dbReference>
<feature type="transmembrane region" description="Helical" evidence="16">
    <location>
        <begin position="584"/>
        <end position="605"/>
    </location>
</feature>
<dbReference type="AlphaFoldDB" id="A0A2A2KE03"/>
<dbReference type="CDD" id="cd14697">
    <property type="entry name" value="bZIP_Maf"/>
    <property type="match status" value="1"/>
</dbReference>
<dbReference type="SUPFAM" id="SSF53822">
    <property type="entry name" value="Periplasmic binding protein-like I"/>
    <property type="match status" value="1"/>
</dbReference>
<evidence type="ECO:0000256" key="13">
    <source>
        <dbReference type="ARBA" id="ARBA00023224"/>
    </source>
</evidence>
<evidence type="ECO:0000313" key="19">
    <source>
        <dbReference type="EMBL" id="PAV72092.1"/>
    </source>
</evidence>
<dbReference type="CDD" id="cd15285">
    <property type="entry name" value="7tmC_mGluR_group1"/>
    <property type="match status" value="1"/>
</dbReference>
<evidence type="ECO:0000256" key="9">
    <source>
        <dbReference type="ARBA" id="ARBA00023136"/>
    </source>
</evidence>
<dbReference type="Gene3D" id="1.20.5.170">
    <property type="match status" value="1"/>
</dbReference>
<dbReference type="GO" id="GO:0004930">
    <property type="term" value="F:G protein-coupled receptor activity"/>
    <property type="evidence" value="ECO:0007669"/>
    <property type="project" value="UniProtKB-KW"/>
</dbReference>
<dbReference type="GO" id="GO:0003677">
    <property type="term" value="F:DNA binding"/>
    <property type="evidence" value="ECO:0007669"/>
    <property type="project" value="UniProtKB-KW"/>
</dbReference>
<keyword evidence="6" id="KW-0805">Transcription regulation</keyword>
<feature type="region of interest" description="Disordered" evidence="15">
    <location>
        <begin position="985"/>
        <end position="1074"/>
    </location>
</feature>
<evidence type="ECO:0000256" key="1">
    <source>
        <dbReference type="ARBA" id="ARBA00004651"/>
    </source>
</evidence>
<dbReference type="STRING" id="2018661.A0A2A2KE03"/>
<comment type="subcellular location">
    <subcellularLocation>
        <location evidence="1">Cell membrane</location>
        <topology evidence="1">Multi-pass membrane protein</topology>
    </subcellularLocation>
</comment>
<comment type="caution">
    <text evidence="19">The sequence shown here is derived from an EMBL/GenBank/DDBJ whole genome shotgun (WGS) entry which is preliminary data.</text>
</comment>
<evidence type="ECO:0000256" key="17">
    <source>
        <dbReference type="SAM" id="SignalP"/>
    </source>
</evidence>
<proteinExistence type="inferred from homology"/>
<dbReference type="OrthoDB" id="425344at2759"/>
<feature type="chain" id="PRO_5012652138" description="G-protein coupled receptors family 3 profile domain-containing protein" evidence="17">
    <location>
        <begin position="19"/>
        <end position="1217"/>
    </location>
</feature>
<sequence length="1217" mass="136772">MLYSHVTLLMLRVVDVVTKTTVQQSARMQVAEIAGEIQIGVLLPLHVQIAGSESCGKIWEQYGIQRTEIALKTIREINEELPFRLGMSIRDSCWTDRISMEQTIAFLKEGVTQCSCCQTPGCNKKSAPVVAVVGPGKSSATIAVQNLLQVFRIPQIGYSATTPDLSDKEQFGYFLRVVPSDVWQAQAINQLLHYYNWTYIAVVYSAGAYGEKGFESLERHVSAKNSRVCIAFSQKIKTLADVSEYRKVLLSLASQKTRPQVVVCFCEGQAVRKFFTVQRDLAKQMNKFQRFQWIGSDGWADRNDVIEGLEDEAAGGFSIRIHAPKIPGFRKYYTSLHPDNNTLNPWFREFWQERFKCVFAVSKEDKNNEKIKICTGNENLDVDFKEDPKLSQVINSIKVVAYGLRNMYQDRCRDNSTLCTEMLSRNGTLLYNYLLNVTFRDQFDQAIYFDRNGDPPAWYDILNYVGFANPDQPYVEIGAYRSMNENGKENKEELNMTDIKNVMFYSKTSELPVSVCSKPCETGQRQRDTVSCCWICENCLGNQIVSADIKTCLNCTLGSWPNAYRNECLLIPHETIEWSGMGPIVALVFATLGILTTILTIIIFLKHNSTPVVKSTTRELSYIILLGIIFCYAITFAVLAKPSGISCFISRVIPPISFSIVYSAILTKTNRIARILAGSKKRILTKKPRFLSTFSQVIITWILVGIQCVIVAACVMKEWPDAAFVSAFLPRRMVLECNAETTAFLIPFFWDFFLISLCTLYAFKTRNLPENFNEAKFIGFTMYCTLVVFIAFLVLHVGTSYKALVMSFSCSISATVALVLLFFPKIYIIILHPERNVRASYTTTKLIRCHFGNSQGTYDSTKQGQHLSSKTTRTSMQSGSVSKSSSTGGTTGIGNDENAIAGGGKLSRAFSITRHRGGKGVQMEEDVQQLLQACLRYQDEKMQANAANLLLEEPEDEVSALIAGSIQNSVRTVLSTVGPKRVPHTVVRAPNHTATATAKSHPKVQQTSPRREPEDNDGFEQSSSSTSTAHYGHLIPSEVSATSFHCPSPPYSSSDPRYSSSTPVSPQLPDIPNDDKLAEMSVRELNHMLQGHNREFVSQLKQKRRTLKNRHYALNCRVRRIQTQLQMEADNVVLKEKLRQMHTFLLDLQARIQFYEPAFALPELSIPQFSYLPQTSTHPSCSSTITSVPLAPIPLHSLPLQPLHTHNLNIIHQEHSY</sequence>
<feature type="signal peptide" evidence="17">
    <location>
        <begin position="1"/>
        <end position="18"/>
    </location>
</feature>
<keyword evidence="3" id="KW-1003">Cell membrane</keyword>
<dbReference type="Gene3D" id="2.10.50.30">
    <property type="entry name" value="GPCR, family 3, nine cysteines domain"/>
    <property type="match status" value="1"/>
</dbReference>
<feature type="transmembrane region" description="Helical" evidence="16">
    <location>
        <begin position="652"/>
        <end position="669"/>
    </location>
</feature>
<reference evidence="19 20" key="1">
    <citation type="journal article" date="2017" name="Curr. Biol.">
        <title>Genome architecture and evolution of a unichromosomal asexual nematode.</title>
        <authorList>
            <person name="Fradin H."/>
            <person name="Zegar C."/>
            <person name="Gutwein M."/>
            <person name="Lucas J."/>
            <person name="Kovtun M."/>
            <person name="Corcoran D."/>
            <person name="Baugh L.R."/>
            <person name="Kiontke K."/>
            <person name="Gunsalus K."/>
            <person name="Fitch D.H."/>
            <person name="Piano F."/>
        </authorList>
    </citation>
    <scope>NUCLEOTIDE SEQUENCE [LARGE SCALE GENOMIC DNA]</scope>
    <source>
        <strain evidence="19">PF1309</strain>
    </source>
</reference>
<dbReference type="Pfam" id="PF00003">
    <property type="entry name" value="7tm_3"/>
    <property type="match status" value="1"/>
</dbReference>
<evidence type="ECO:0000256" key="2">
    <source>
        <dbReference type="ARBA" id="ARBA00007242"/>
    </source>
</evidence>
<keyword evidence="9 16" id="KW-0472">Membrane</keyword>
<dbReference type="FunFam" id="3.40.50.2300:FF:000145">
    <property type="entry name" value="Glutamate receptor, metabotropic"/>
    <property type="match status" value="1"/>
</dbReference>
<evidence type="ECO:0000256" key="12">
    <source>
        <dbReference type="ARBA" id="ARBA00023180"/>
    </source>
</evidence>
<feature type="domain" description="G-protein coupled receptors family 3 profile" evidence="18">
    <location>
        <begin position="582"/>
        <end position="845"/>
    </location>
</feature>
<dbReference type="InterPro" id="IPR004826">
    <property type="entry name" value="bZIP_Maf"/>
</dbReference>
<dbReference type="FunFam" id="2.10.50.30:FF:000001">
    <property type="entry name" value="metabotropic glutamate receptor 1"/>
    <property type="match status" value="1"/>
</dbReference>
<keyword evidence="13" id="KW-0807">Transducer</keyword>
<evidence type="ECO:0000256" key="8">
    <source>
        <dbReference type="ARBA" id="ARBA00023125"/>
    </source>
</evidence>
<evidence type="ECO:0000256" key="10">
    <source>
        <dbReference type="ARBA" id="ARBA00023163"/>
    </source>
</evidence>
<feature type="compositionally biased region" description="Low complexity" evidence="15">
    <location>
        <begin position="1051"/>
        <end position="1065"/>
    </location>
</feature>
<dbReference type="InterPro" id="IPR001828">
    <property type="entry name" value="ANF_lig-bd_rcpt"/>
</dbReference>
<feature type="region of interest" description="Disordered" evidence="15">
    <location>
        <begin position="857"/>
        <end position="900"/>
    </location>
</feature>
<feature type="compositionally biased region" description="Low complexity" evidence="15">
    <location>
        <begin position="874"/>
        <end position="888"/>
    </location>
</feature>
<evidence type="ECO:0000256" key="11">
    <source>
        <dbReference type="ARBA" id="ARBA00023170"/>
    </source>
</evidence>
<dbReference type="GO" id="GO:0005886">
    <property type="term" value="C:plasma membrane"/>
    <property type="evidence" value="ECO:0007669"/>
    <property type="project" value="UniProtKB-SubCell"/>
</dbReference>
<feature type="compositionally biased region" description="Polar residues" evidence="15">
    <location>
        <begin position="1019"/>
        <end position="1029"/>
    </location>
</feature>
<keyword evidence="20" id="KW-1185">Reference proteome</keyword>
<keyword evidence="5 16" id="KW-1133">Transmembrane helix</keyword>
<dbReference type="InterPro" id="IPR028082">
    <property type="entry name" value="Peripla_BP_I"/>
</dbReference>
<evidence type="ECO:0000256" key="14">
    <source>
        <dbReference type="ARBA" id="ARBA00054813"/>
    </source>
</evidence>
<dbReference type="Proteomes" id="UP000218231">
    <property type="component" value="Unassembled WGS sequence"/>
</dbReference>
<evidence type="ECO:0000256" key="3">
    <source>
        <dbReference type="ARBA" id="ARBA00022475"/>
    </source>
</evidence>
<feature type="transmembrane region" description="Helical" evidence="16">
    <location>
        <begin position="743"/>
        <end position="763"/>
    </location>
</feature>
<keyword evidence="4 16" id="KW-0812">Transmembrane</keyword>
<feature type="transmembrane region" description="Helical" evidence="16">
    <location>
        <begin position="803"/>
        <end position="823"/>
    </location>
</feature>
<dbReference type="Gene3D" id="3.40.50.2300">
    <property type="match status" value="2"/>
</dbReference>
<accession>A0A2A2KE03</accession>
<dbReference type="EMBL" id="LIAE01008849">
    <property type="protein sequence ID" value="PAV72092.1"/>
    <property type="molecule type" value="Genomic_DNA"/>
</dbReference>
<dbReference type="InterPro" id="IPR000162">
    <property type="entry name" value="GPCR_3_mtglu_rcpt"/>
</dbReference>
<dbReference type="Pfam" id="PF01094">
    <property type="entry name" value="ANF_receptor"/>
    <property type="match status" value="1"/>
</dbReference>
<dbReference type="PROSITE" id="PS00981">
    <property type="entry name" value="G_PROTEIN_RECEP_F3_3"/>
    <property type="match status" value="1"/>
</dbReference>
<evidence type="ECO:0000256" key="16">
    <source>
        <dbReference type="SAM" id="Phobius"/>
    </source>
</evidence>
<dbReference type="SUPFAM" id="SSF47454">
    <property type="entry name" value="A DNA-binding domain in eukaryotic transcription factors"/>
    <property type="match status" value="1"/>
</dbReference>
<dbReference type="InterPro" id="IPR017978">
    <property type="entry name" value="GPCR_3_C"/>
</dbReference>
<evidence type="ECO:0000259" key="18">
    <source>
        <dbReference type="PROSITE" id="PS50259"/>
    </source>
</evidence>
<feature type="compositionally biased region" description="Polar residues" evidence="15">
    <location>
        <begin position="992"/>
        <end position="1008"/>
    </location>
</feature>
<feature type="compositionally biased region" description="Polar residues" evidence="15">
    <location>
        <begin position="857"/>
        <end position="873"/>
    </location>
</feature>
<keyword evidence="11" id="KW-0675">Receptor</keyword>
<feature type="transmembrane region" description="Helical" evidence="16">
    <location>
        <begin position="620"/>
        <end position="640"/>
    </location>
</feature>
<dbReference type="PROSITE" id="PS50259">
    <property type="entry name" value="G_PROTEIN_RECEP_F3_4"/>
    <property type="match status" value="1"/>
</dbReference>
<dbReference type="PRINTS" id="PR00593">
    <property type="entry name" value="MTABOTROPICR"/>
</dbReference>
<name>A0A2A2KE03_9BILA</name>